<keyword evidence="9" id="KW-0521">NADP</keyword>
<feature type="transmembrane region" description="Helical" evidence="9">
    <location>
        <begin position="61"/>
        <end position="77"/>
    </location>
</feature>
<keyword evidence="5 9" id="KW-0472">Membrane</keyword>
<evidence type="ECO:0000256" key="5">
    <source>
        <dbReference type="ARBA" id="ARBA00023136"/>
    </source>
</evidence>
<proteinExistence type="inferred from homology"/>
<feature type="transmembrane region" description="Helical" evidence="9">
    <location>
        <begin position="97"/>
        <end position="116"/>
    </location>
</feature>
<comment type="subcellular location">
    <subcellularLocation>
        <location evidence="1">Endomembrane system</location>
        <topology evidence="1">Multi-pass membrane protein</topology>
    </subcellularLocation>
    <subcellularLocation>
        <location evidence="9">Endoplasmic reticulum membrane</location>
    </subcellularLocation>
</comment>
<dbReference type="AlphaFoldDB" id="A0AAD9Q684"/>
<dbReference type="InterPro" id="IPR001104">
    <property type="entry name" value="3-oxo-5_a-steroid_4-DH_C"/>
</dbReference>
<keyword evidence="9" id="KW-0256">Endoplasmic reticulum</keyword>
<evidence type="ECO:0000256" key="2">
    <source>
        <dbReference type="ARBA" id="ARBA00012522"/>
    </source>
</evidence>
<evidence type="ECO:0000313" key="11">
    <source>
        <dbReference type="EMBL" id="KAK2555480.1"/>
    </source>
</evidence>
<evidence type="ECO:0000256" key="3">
    <source>
        <dbReference type="ARBA" id="ARBA00022692"/>
    </source>
</evidence>
<accession>A0AAD9Q684</accession>
<comment type="catalytic activity">
    <reaction evidence="8 9">
        <text>a di-trans,poly-cis-dolichal + NADP(+) = a di-trans,poly-cis-polyprenal + NADPH + H(+)</text>
        <dbReference type="Rhea" id="RHEA:80727"/>
        <dbReference type="Rhea" id="RHEA-COMP:19536"/>
        <dbReference type="Rhea" id="RHEA-COMP:19537"/>
        <dbReference type="ChEBI" id="CHEBI:15378"/>
        <dbReference type="ChEBI" id="CHEBI:57783"/>
        <dbReference type="ChEBI" id="CHEBI:58349"/>
        <dbReference type="ChEBI" id="CHEBI:231623"/>
        <dbReference type="ChEBI" id="CHEBI:231637"/>
        <dbReference type="EC" id="1.3.1.94"/>
    </reaction>
    <physiologicalReaction direction="right-to-left" evidence="8 9">
        <dbReference type="Rhea" id="RHEA:80729"/>
    </physiologicalReaction>
</comment>
<feature type="transmembrane region" description="Helical" evidence="9">
    <location>
        <begin position="254"/>
        <end position="278"/>
    </location>
</feature>
<gene>
    <name evidence="11" type="ORF">P5673_022817</name>
</gene>
<dbReference type="PANTHER" id="PTHR14624:SF0">
    <property type="entry name" value="POLYPRENOL REDUCTASE"/>
    <property type="match status" value="1"/>
</dbReference>
<organism evidence="11 12">
    <name type="scientific">Acropora cervicornis</name>
    <name type="common">Staghorn coral</name>
    <dbReference type="NCBI Taxonomy" id="6130"/>
    <lineage>
        <taxon>Eukaryota</taxon>
        <taxon>Metazoa</taxon>
        <taxon>Cnidaria</taxon>
        <taxon>Anthozoa</taxon>
        <taxon>Hexacorallia</taxon>
        <taxon>Scleractinia</taxon>
        <taxon>Astrocoeniina</taxon>
        <taxon>Acroporidae</taxon>
        <taxon>Acropora</taxon>
    </lineage>
</organism>
<keyword evidence="12" id="KW-1185">Reference proteome</keyword>
<dbReference type="GO" id="GO:0160198">
    <property type="term" value="F:polyprenal reductase activity"/>
    <property type="evidence" value="ECO:0007669"/>
    <property type="project" value="UniProtKB-EC"/>
</dbReference>
<keyword evidence="3 9" id="KW-0812">Transmembrane</keyword>
<dbReference type="GO" id="GO:0006488">
    <property type="term" value="P:dolichol-linked oligosaccharide biosynthetic process"/>
    <property type="evidence" value="ECO:0007669"/>
    <property type="project" value="UniProtKB-UniRule"/>
</dbReference>
<keyword evidence="4 9" id="KW-1133">Transmembrane helix</keyword>
<dbReference type="InterPro" id="IPR039698">
    <property type="entry name" value="Dfg10/SRD5A3"/>
</dbReference>
<feature type="domain" description="3-oxo-5-alpha-steroid 4-dehydrogenase C-terminal" evidence="10">
    <location>
        <begin position="147"/>
        <end position="297"/>
    </location>
</feature>
<evidence type="ECO:0000256" key="6">
    <source>
        <dbReference type="ARBA" id="ARBA00046320"/>
    </source>
</evidence>
<evidence type="ECO:0000256" key="8">
    <source>
        <dbReference type="ARBA" id="ARBA00049427"/>
    </source>
</evidence>
<dbReference type="GO" id="GO:0003865">
    <property type="term" value="F:3-oxo-5-alpha-steroid 4-dehydrogenase activity"/>
    <property type="evidence" value="ECO:0007669"/>
    <property type="project" value="TreeGrafter"/>
</dbReference>
<protein>
    <recommendedName>
        <fullName evidence="7 9">Polyprenal reductase</fullName>
        <ecNumber evidence="2 9">1.3.1.94</ecNumber>
    </recommendedName>
</protein>
<feature type="transmembrane region" description="Helical" evidence="9">
    <location>
        <begin position="226"/>
        <end position="248"/>
    </location>
</feature>
<dbReference type="GO" id="GO:0005789">
    <property type="term" value="C:endoplasmic reticulum membrane"/>
    <property type="evidence" value="ECO:0007669"/>
    <property type="project" value="UniProtKB-SubCell"/>
</dbReference>
<evidence type="ECO:0000256" key="4">
    <source>
        <dbReference type="ARBA" id="ARBA00022989"/>
    </source>
</evidence>
<dbReference type="PROSITE" id="PS50244">
    <property type="entry name" value="S5A_REDUCTASE"/>
    <property type="match status" value="1"/>
</dbReference>
<reference evidence="11" key="1">
    <citation type="journal article" date="2023" name="G3 (Bethesda)">
        <title>Whole genome assembly and annotation of the endangered Caribbean coral Acropora cervicornis.</title>
        <authorList>
            <person name="Selwyn J.D."/>
            <person name="Vollmer S.V."/>
        </authorList>
    </citation>
    <scope>NUCLEOTIDE SEQUENCE</scope>
    <source>
        <strain evidence="11">K2</strain>
    </source>
</reference>
<dbReference type="Pfam" id="PF02544">
    <property type="entry name" value="Steroid_dh"/>
    <property type="match status" value="1"/>
</dbReference>
<evidence type="ECO:0000313" key="12">
    <source>
        <dbReference type="Proteomes" id="UP001249851"/>
    </source>
</evidence>
<dbReference type="EMBL" id="JARQWQ010000062">
    <property type="protein sequence ID" value="KAK2555480.1"/>
    <property type="molecule type" value="Genomic_DNA"/>
</dbReference>
<reference evidence="11" key="2">
    <citation type="journal article" date="2023" name="Science">
        <title>Genomic signatures of disease resistance in endangered staghorn corals.</title>
        <authorList>
            <person name="Vollmer S.V."/>
            <person name="Selwyn J.D."/>
            <person name="Despard B.A."/>
            <person name="Roesel C.L."/>
        </authorList>
    </citation>
    <scope>NUCLEOTIDE SEQUENCE</scope>
    <source>
        <strain evidence="11">K2</strain>
    </source>
</reference>
<evidence type="ECO:0000256" key="1">
    <source>
        <dbReference type="ARBA" id="ARBA00004127"/>
    </source>
</evidence>
<comment type="function">
    <text evidence="9">Plays a key role in early steps of protein N-linked glycosylation by being involved in the conversion of polyprenol into dolichol. Acts as a polyprenal reductase that mediates the reduction of polyprenal into dolichal in a NADP-dependent mechanism. Dolichols are required for the synthesis of dolichol-linked monosaccharides and the oligosaccharide precursor used for N-glycosylation.</text>
</comment>
<dbReference type="GO" id="GO:0102389">
    <property type="term" value="F:polyprenol reductase activity"/>
    <property type="evidence" value="ECO:0007669"/>
    <property type="project" value="UniProtKB-UniRule"/>
</dbReference>
<feature type="transmembrane region" description="Helical" evidence="9">
    <location>
        <begin position="137"/>
        <end position="159"/>
    </location>
</feature>
<evidence type="ECO:0000259" key="10">
    <source>
        <dbReference type="Pfam" id="PF02544"/>
    </source>
</evidence>
<comment type="pathway">
    <text evidence="9">Protein modification; protein glycosylation.</text>
</comment>
<evidence type="ECO:0000256" key="9">
    <source>
        <dbReference type="RuleBase" id="RU367081"/>
    </source>
</evidence>
<dbReference type="PANTHER" id="PTHR14624">
    <property type="entry name" value="DFG10 PROTEIN"/>
    <property type="match status" value="1"/>
</dbReference>
<feature type="transmembrane region" description="Helical" evidence="9">
    <location>
        <begin position="6"/>
        <end position="24"/>
    </location>
</feature>
<name>A0AAD9Q684_ACRCE</name>
<comment type="similarity">
    <text evidence="6 9">Belongs to the steroid 5-alpha reductase family. Polyprenal reductase subfamily.</text>
</comment>
<dbReference type="GO" id="GO:0016095">
    <property type="term" value="P:polyprenol catabolic process"/>
    <property type="evidence" value="ECO:0007669"/>
    <property type="project" value="UniProtKB-UniRule"/>
</dbReference>
<keyword evidence="9" id="KW-0560">Oxidoreductase</keyword>
<dbReference type="Proteomes" id="UP001249851">
    <property type="component" value="Unassembled WGS sequence"/>
</dbReference>
<dbReference type="EC" id="1.3.1.94" evidence="2 9"/>
<evidence type="ECO:0000256" key="7">
    <source>
        <dbReference type="ARBA" id="ARBA00047186"/>
    </source>
</evidence>
<sequence>MDALFTCLVVLNVTVVGVHVLYFMRDYTPYWMHETFEWGKTKPFRSSNSWTKIFHVPNRRVFVGTFMAYTYLGMMVFHCFNRNTSIPQDMSEIFDLYFTPPINCFTSLLSLVFLLMQTSRRLIESLFISIFTGKMNVAHYLLGVTYYILVSTALAAPFFQSSKSDEGWCDSCKHSFASVRWYQYFAMVMFVWASWHQWKCHIILAMLRQSPSGQITKVYRIPYGDWFEFVSSPHYLAEIVIYLSLFILQKACNIYFGLILLFTIQNLTIGATVTHGWYKNKFKEYPNSRYRIFPFIY</sequence>
<comment type="caution">
    <text evidence="11">The sequence shown here is derived from an EMBL/GenBank/DDBJ whole genome shotgun (WGS) entry which is preliminary data.</text>
</comment>